<dbReference type="EMBL" id="FORO01000053">
    <property type="protein sequence ID" value="SFJ65732.1"/>
    <property type="molecule type" value="Genomic_DNA"/>
</dbReference>
<dbReference type="OMA" id="ALDYAPW"/>
<proteinExistence type="predicted"/>
<gene>
    <name evidence="1" type="ORF">SAMN05443661_1536</name>
</gene>
<evidence type="ECO:0000313" key="1">
    <source>
        <dbReference type="EMBL" id="SFJ65732.1"/>
    </source>
</evidence>
<organism evidence="1 2">
    <name type="scientific">Natronobacterium gregoryi</name>
    <dbReference type="NCBI Taxonomy" id="44930"/>
    <lineage>
        <taxon>Archaea</taxon>
        <taxon>Methanobacteriati</taxon>
        <taxon>Methanobacteriota</taxon>
        <taxon>Stenosarchaea group</taxon>
        <taxon>Halobacteria</taxon>
        <taxon>Halobacteriales</taxon>
        <taxon>Natrialbaceae</taxon>
        <taxon>Natronobacterium</taxon>
    </lineage>
</organism>
<name>A0A1I3T5E5_9EURY</name>
<dbReference type="GeneID" id="14208486"/>
<dbReference type="InterPro" id="IPR011856">
    <property type="entry name" value="tRNA_endonuc-like_dom_sf"/>
</dbReference>
<dbReference type="Gene3D" id="3.40.1350.10">
    <property type="match status" value="1"/>
</dbReference>
<accession>A0A1I3T5E5</accession>
<dbReference type="AlphaFoldDB" id="A0A1I3T5E5"/>
<protein>
    <submittedName>
        <fullName evidence="1">Uncharacterized protein</fullName>
    </submittedName>
</protein>
<evidence type="ECO:0000313" key="2">
    <source>
        <dbReference type="Proteomes" id="UP000182829"/>
    </source>
</evidence>
<dbReference type="OrthoDB" id="102225at2157"/>
<reference evidence="1 2" key="1">
    <citation type="submission" date="2016-10" db="EMBL/GenBank/DDBJ databases">
        <authorList>
            <person name="de Groot N.N."/>
        </authorList>
    </citation>
    <scope>NUCLEOTIDE SEQUENCE [LARGE SCALE GENOMIC DNA]</scope>
    <source>
        <strain evidence="1 2">SP2</strain>
    </source>
</reference>
<dbReference type="Proteomes" id="UP000182829">
    <property type="component" value="Unassembled WGS sequence"/>
</dbReference>
<sequence length="116" mass="13390">MPIEFGLWRTDGDEYSRVPSGKLDDESRLEELVKKDPNLLGRNILITGSKSGQRAKQLDLLGIDAEDDLHIIKLKRDRTPRDVIAQALDYAPWVRTLTHDDLTEIYSEFDDDREHN</sequence>
<dbReference type="GO" id="GO:0003676">
    <property type="term" value="F:nucleic acid binding"/>
    <property type="evidence" value="ECO:0007669"/>
    <property type="project" value="InterPro"/>
</dbReference>
<dbReference type="RefSeq" id="WP_005580403.1">
    <property type="nucleotide sequence ID" value="NZ_FORO01000053.1"/>
</dbReference>